<dbReference type="EC" id="3.1.6.1" evidence="3"/>
<dbReference type="OrthoDB" id="9783154at2"/>
<gene>
    <name evidence="3" type="primary">atsA_14</name>
    <name evidence="3" type="ORF">ETAA1_45610</name>
</gene>
<evidence type="ECO:0000256" key="1">
    <source>
        <dbReference type="SAM" id="SignalP"/>
    </source>
</evidence>
<evidence type="ECO:0000313" key="4">
    <source>
        <dbReference type="Proteomes" id="UP000319576"/>
    </source>
</evidence>
<dbReference type="GO" id="GO:0004065">
    <property type="term" value="F:arylsulfatase activity"/>
    <property type="evidence" value="ECO:0007669"/>
    <property type="project" value="UniProtKB-EC"/>
</dbReference>
<dbReference type="PANTHER" id="PTHR43751">
    <property type="entry name" value="SULFATASE"/>
    <property type="match status" value="1"/>
</dbReference>
<dbReference type="RefSeq" id="WP_145242432.1">
    <property type="nucleotide sequence ID" value="NZ_CP036273.1"/>
</dbReference>
<protein>
    <submittedName>
        <fullName evidence="3">Arylsulfatase</fullName>
        <ecNumber evidence="3">3.1.6.1</ecNumber>
    </submittedName>
</protein>
<reference evidence="3 4" key="1">
    <citation type="submission" date="2019-02" db="EMBL/GenBank/DDBJ databases">
        <title>Deep-cultivation of Planctomycetes and their phenomic and genomic characterization uncovers novel biology.</title>
        <authorList>
            <person name="Wiegand S."/>
            <person name="Jogler M."/>
            <person name="Boedeker C."/>
            <person name="Pinto D."/>
            <person name="Vollmers J."/>
            <person name="Rivas-Marin E."/>
            <person name="Kohn T."/>
            <person name="Peeters S.H."/>
            <person name="Heuer A."/>
            <person name="Rast P."/>
            <person name="Oberbeckmann S."/>
            <person name="Bunk B."/>
            <person name="Jeske O."/>
            <person name="Meyerdierks A."/>
            <person name="Storesund J.E."/>
            <person name="Kallscheuer N."/>
            <person name="Luecker S."/>
            <person name="Lage O.M."/>
            <person name="Pohl T."/>
            <person name="Merkel B.J."/>
            <person name="Hornburger P."/>
            <person name="Mueller R.-W."/>
            <person name="Bruemmer F."/>
            <person name="Labrenz M."/>
            <person name="Spormann A.M."/>
            <person name="Op den Camp H."/>
            <person name="Overmann J."/>
            <person name="Amann R."/>
            <person name="Jetten M.S.M."/>
            <person name="Mascher T."/>
            <person name="Medema M.H."/>
            <person name="Devos D.P."/>
            <person name="Kaster A.-K."/>
            <person name="Ovreas L."/>
            <person name="Rohde M."/>
            <person name="Galperin M.Y."/>
            <person name="Jogler C."/>
        </authorList>
    </citation>
    <scope>NUCLEOTIDE SEQUENCE [LARGE SCALE GENOMIC DNA]</scope>
    <source>
        <strain evidence="3 4">ETA_A1</strain>
    </source>
</reference>
<feature type="signal peptide" evidence="1">
    <location>
        <begin position="1"/>
        <end position="17"/>
    </location>
</feature>
<sequence length="457" mass="49522" precursor="true">MTRALFALVVLASPAAARPPNVVFVLADDLGYGDLGCYGQARVRTPVLDQLAKDGVRFTQCYAGSTVCAPSRCALMTGLHTGHCRVRGNGGGGGPRANVPLRPDDPCVADILKRAGYATALVGKWGLGEEGSVGVPTRKGFDHFFGYLNQHHAHNYYPDFLWRGATREPVANPQSATENVAAKFAHYAPDLLRQDALRFITANKDRPFFLYFATTAPHANNERTRATGEGNEVPTDAPYTAEAWPQAEKNKAAMITRLDADVGVLLAKLRELGLERDTLVVFSSDNGPHREGGNDPAFFRSSGPFRGIKRALTDGGIRVPAIARWPGTIRPGATSEHVWAFWDVLPTACDLAGVPTPAGLDGISITPTLTGRGEQRRHDFLYWEFHEGGFKQAVRHGNWKALRQAPGAALELYDVVTDPGESRDVAAANADVVARVEAYLRTARTESPEFPVRAAKK</sequence>
<keyword evidence="1" id="KW-0732">Signal</keyword>
<evidence type="ECO:0000259" key="2">
    <source>
        <dbReference type="Pfam" id="PF00884"/>
    </source>
</evidence>
<feature type="domain" description="Sulfatase N-terminal" evidence="2">
    <location>
        <begin position="20"/>
        <end position="354"/>
    </location>
</feature>
<name>A0A517XYN7_9BACT</name>
<dbReference type="Gene3D" id="3.40.720.10">
    <property type="entry name" value="Alkaline Phosphatase, subunit A"/>
    <property type="match status" value="1"/>
</dbReference>
<accession>A0A517XYN7</accession>
<evidence type="ECO:0000313" key="3">
    <source>
        <dbReference type="EMBL" id="QDU22578.1"/>
    </source>
</evidence>
<dbReference type="InterPro" id="IPR052701">
    <property type="entry name" value="GAG_Ulvan_Degrading_Sulfatases"/>
</dbReference>
<organism evidence="3 4">
    <name type="scientific">Urbifossiella limnaea</name>
    <dbReference type="NCBI Taxonomy" id="2528023"/>
    <lineage>
        <taxon>Bacteria</taxon>
        <taxon>Pseudomonadati</taxon>
        <taxon>Planctomycetota</taxon>
        <taxon>Planctomycetia</taxon>
        <taxon>Gemmatales</taxon>
        <taxon>Gemmataceae</taxon>
        <taxon>Urbifossiella</taxon>
    </lineage>
</organism>
<keyword evidence="3" id="KW-0378">Hydrolase</keyword>
<dbReference type="Gene3D" id="3.30.1120.10">
    <property type="match status" value="1"/>
</dbReference>
<dbReference type="Pfam" id="PF00884">
    <property type="entry name" value="Sulfatase"/>
    <property type="match status" value="1"/>
</dbReference>
<dbReference type="InterPro" id="IPR017850">
    <property type="entry name" value="Alkaline_phosphatase_core_sf"/>
</dbReference>
<dbReference type="KEGG" id="uli:ETAA1_45610"/>
<dbReference type="InterPro" id="IPR000917">
    <property type="entry name" value="Sulfatase_N"/>
</dbReference>
<feature type="chain" id="PRO_5022061110" evidence="1">
    <location>
        <begin position="18"/>
        <end position="457"/>
    </location>
</feature>
<dbReference type="EMBL" id="CP036273">
    <property type="protein sequence ID" value="QDU22578.1"/>
    <property type="molecule type" value="Genomic_DNA"/>
</dbReference>
<keyword evidence="4" id="KW-1185">Reference proteome</keyword>
<dbReference type="PANTHER" id="PTHR43751:SF3">
    <property type="entry name" value="SULFATASE N-TERMINAL DOMAIN-CONTAINING PROTEIN"/>
    <property type="match status" value="1"/>
</dbReference>
<dbReference type="SUPFAM" id="SSF53649">
    <property type="entry name" value="Alkaline phosphatase-like"/>
    <property type="match status" value="1"/>
</dbReference>
<dbReference type="Proteomes" id="UP000319576">
    <property type="component" value="Chromosome"/>
</dbReference>
<dbReference type="CDD" id="cd16145">
    <property type="entry name" value="ARS_like"/>
    <property type="match status" value="1"/>
</dbReference>
<dbReference type="AlphaFoldDB" id="A0A517XYN7"/>
<proteinExistence type="predicted"/>